<sequence>MASTTSALNATLFFAAVFLVLLRPSMGHQPKPASRCRRRLPAPAPMLPPSPTLLPTPAPAPAPSGHCPSYCTSQCTAKCDADSESHCRADSVAAFNSCFGNCKRDTCPAGDSCADSGCGIGNCTCDNAVALRCCEHCKDVPSWIYGECRENYNLPAVKDCMVSCTDNCNKNCTNQA</sequence>
<organism evidence="2 3">
    <name type="scientific">Urochloa decumbens</name>
    <dbReference type="NCBI Taxonomy" id="240449"/>
    <lineage>
        <taxon>Eukaryota</taxon>
        <taxon>Viridiplantae</taxon>
        <taxon>Streptophyta</taxon>
        <taxon>Embryophyta</taxon>
        <taxon>Tracheophyta</taxon>
        <taxon>Spermatophyta</taxon>
        <taxon>Magnoliopsida</taxon>
        <taxon>Liliopsida</taxon>
        <taxon>Poales</taxon>
        <taxon>Poaceae</taxon>
        <taxon>PACMAD clade</taxon>
        <taxon>Panicoideae</taxon>
        <taxon>Panicodae</taxon>
        <taxon>Paniceae</taxon>
        <taxon>Melinidinae</taxon>
        <taxon>Urochloa</taxon>
    </lineage>
</organism>
<dbReference type="Proteomes" id="UP001497457">
    <property type="component" value="Chromosome 11b"/>
</dbReference>
<feature type="signal peptide" evidence="1">
    <location>
        <begin position="1"/>
        <end position="27"/>
    </location>
</feature>
<keyword evidence="3" id="KW-1185">Reference proteome</keyword>
<gene>
    <name evidence="2" type="ORF">URODEC1_LOCUS8306</name>
</gene>
<keyword evidence="1" id="KW-0732">Signal</keyword>
<accession>A0ABC8VZ23</accession>
<reference evidence="3" key="1">
    <citation type="submission" date="2024-06" db="EMBL/GenBank/DDBJ databases">
        <authorList>
            <person name="Ryan C."/>
        </authorList>
    </citation>
    <scope>NUCLEOTIDE SEQUENCE [LARGE SCALE GENOMIC DNA]</scope>
</reference>
<feature type="chain" id="PRO_5044743569" evidence="1">
    <location>
        <begin position="28"/>
        <end position="176"/>
    </location>
</feature>
<evidence type="ECO:0000256" key="1">
    <source>
        <dbReference type="SAM" id="SignalP"/>
    </source>
</evidence>
<proteinExistence type="predicted"/>
<protein>
    <submittedName>
        <fullName evidence="2">Uncharacterized protein</fullName>
    </submittedName>
</protein>
<evidence type="ECO:0000313" key="3">
    <source>
        <dbReference type="Proteomes" id="UP001497457"/>
    </source>
</evidence>
<name>A0ABC8VZ23_9POAL</name>
<dbReference type="AlphaFoldDB" id="A0ABC8VZ23"/>
<reference evidence="2 3" key="2">
    <citation type="submission" date="2024-10" db="EMBL/GenBank/DDBJ databases">
        <authorList>
            <person name="Ryan C."/>
        </authorList>
    </citation>
    <scope>NUCLEOTIDE SEQUENCE [LARGE SCALE GENOMIC DNA]</scope>
</reference>
<dbReference type="EMBL" id="OZ075121">
    <property type="protein sequence ID" value="CAL4899650.1"/>
    <property type="molecule type" value="Genomic_DNA"/>
</dbReference>
<evidence type="ECO:0000313" key="2">
    <source>
        <dbReference type="EMBL" id="CAL4899650.1"/>
    </source>
</evidence>